<dbReference type="Gene3D" id="3.90.1150.10">
    <property type="entry name" value="Aspartate Aminotransferase, domain 1"/>
    <property type="match status" value="1"/>
</dbReference>
<comment type="caution">
    <text evidence="17">The sequence shown here is derived from an EMBL/GenBank/DDBJ whole genome shotgun (WGS) entry which is preliminary data.</text>
</comment>
<comment type="pathway">
    <text evidence="3">Amino-acid degradation; 4-aminobutanoate degradation.</text>
</comment>
<accession>A0A8J3ANE3</accession>
<dbReference type="InterPro" id="IPR005814">
    <property type="entry name" value="Aminotrans_3"/>
</dbReference>
<dbReference type="OrthoDB" id="9807885at2"/>
<comment type="similarity">
    <text evidence="4 16">Belongs to the class-III pyridoxal-phosphate-dependent aminotransferase family.</text>
</comment>
<dbReference type="RefSeq" id="WP_087998208.1">
    <property type="nucleotide sequence ID" value="NZ_BMHB01000001.1"/>
</dbReference>
<dbReference type="AlphaFoldDB" id="A0A8J3ANE3"/>
<dbReference type="EC" id="2.6.1.19" evidence="6"/>
<evidence type="ECO:0000256" key="9">
    <source>
        <dbReference type="ARBA" id="ARBA00022898"/>
    </source>
</evidence>
<evidence type="ECO:0000256" key="1">
    <source>
        <dbReference type="ARBA" id="ARBA00001750"/>
    </source>
</evidence>
<evidence type="ECO:0000256" key="3">
    <source>
        <dbReference type="ARBA" id="ARBA00005176"/>
    </source>
</evidence>
<keyword evidence="8" id="KW-0808">Transferase</keyword>
<dbReference type="InterPro" id="IPR015421">
    <property type="entry name" value="PyrdxlP-dep_Trfase_major"/>
</dbReference>
<dbReference type="Pfam" id="PF00202">
    <property type="entry name" value="Aminotran_3"/>
    <property type="match status" value="1"/>
</dbReference>
<dbReference type="Gene3D" id="3.40.640.10">
    <property type="entry name" value="Type I PLP-dependent aspartate aminotransferase-like (Major domain)"/>
    <property type="match status" value="1"/>
</dbReference>
<sequence length="454" mass="49619">MAINRKFTNVSAGVPGPKGAKLIELRNQYVPNGVGNNTPVFVEKAHGSIIEDVDGNRLLDFAGAIGTLNVGHTPEHVVQAIKQQADQFIHSCFHVGMYKPYIDLAKKLSNITPGHFSKKTILLNSGAEAVENAVKIARKFTGRSGIVSFTRGFHGRTLLGMSLTSKVKPYKYKMGPFAPATYKAQFPYLANRPNGLTEEEYIDFCIHQFNDFLLTEVSPDEIAAVIMEPVQGEGGFIVPPKRFVKEIYAICKKNGILFIADEVQTGFGRTGELFASTYFEIEPDLITMSKSIAAGVPISAVTGRSEIMDAPSPGEIGGTYGGSPLGCVAALEVIEQIEKERLWERANTIGTTIKKCFNELKEELPIIYDVRGLGAMVGIEFVDPITRQPAKELVAALTKTCYENGLIILSAGVHSNVLRFLTPLIISDEELNEGLDILKFSLQQVIGKHKTEVK</sequence>
<dbReference type="InterPro" id="IPR050103">
    <property type="entry name" value="Class-III_PLP-dep_AT"/>
</dbReference>
<gene>
    <name evidence="17" type="primary">gabT</name>
    <name evidence="17" type="ORF">GCM10007380_18240</name>
</gene>
<dbReference type="PANTHER" id="PTHR11986:SF58">
    <property type="entry name" value="LEUCINE_METHIONINE RACEMASE"/>
    <property type="match status" value="1"/>
</dbReference>
<evidence type="ECO:0000256" key="16">
    <source>
        <dbReference type="RuleBase" id="RU003560"/>
    </source>
</evidence>
<dbReference type="PANTHER" id="PTHR11986">
    <property type="entry name" value="AMINOTRANSFERASE CLASS III"/>
    <property type="match status" value="1"/>
</dbReference>
<comment type="catalytic activity">
    <reaction evidence="14">
        <text>4-aminobutanoate + 2-oxoglutarate = succinate semialdehyde + L-glutamate</text>
        <dbReference type="Rhea" id="RHEA:23352"/>
        <dbReference type="ChEBI" id="CHEBI:16810"/>
        <dbReference type="ChEBI" id="CHEBI:29985"/>
        <dbReference type="ChEBI" id="CHEBI:57706"/>
        <dbReference type="ChEBI" id="CHEBI:59888"/>
        <dbReference type="EC" id="2.6.1.19"/>
    </reaction>
</comment>
<dbReference type="PROSITE" id="PS00600">
    <property type="entry name" value="AA_TRANSFER_CLASS_3"/>
    <property type="match status" value="1"/>
</dbReference>
<dbReference type="InterPro" id="IPR015424">
    <property type="entry name" value="PyrdxlP-dep_Trfase"/>
</dbReference>
<dbReference type="GO" id="GO:0030170">
    <property type="term" value="F:pyridoxal phosphate binding"/>
    <property type="evidence" value="ECO:0007669"/>
    <property type="project" value="InterPro"/>
</dbReference>
<dbReference type="EC" id="2.6.1.22" evidence="5"/>
<evidence type="ECO:0000313" key="17">
    <source>
        <dbReference type="EMBL" id="GGI13503.1"/>
    </source>
</evidence>
<dbReference type="SUPFAM" id="SSF53383">
    <property type="entry name" value="PLP-dependent transferases"/>
    <property type="match status" value="1"/>
</dbReference>
<keyword evidence="9 16" id="KW-0663">Pyridoxal phosphate</keyword>
<dbReference type="GO" id="GO:0034386">
    <property type="term" value="F:4-aminobutyrate:2-oxoglutarate transaminase activity"/>
    <property type="evidence" value="ECO:0007669"/>
    <property type="project" value="UniProtKB-EC"/>
</dbReference>
<dbReference type="InterPro" id="IPR015422">
    <property type="entry name" value="PyrdxlP-dep_Trfase_small"/>
</dbReference>
<dbReference type="GO" id="GO:0009448">
    <property type="term" value="P:gamma-aminobutyric acid metabolic process"/>
    <property type="evidence" value="ECO:0007669"/>
    <property type="project" value="InterPro"/>
</dbReference>
<evidence type="ECO:0000313" key="18">
    <source>
        <dbReference type="Proteomes" id="UP000626244"/>
    </source>
</evidence>
<evidence type="ECO:0000256" key="6">
    <source>
        <dbReference type="ARBA" id="ARBA00012912"/>
    </source>
</evidence>
<dbReference type="EMBL" id="BMHB01000001">
    <property type="protein sequence ID" value="GGI13503.1"/>
    <property type="molecule type" value="Genomic_DNA"/>
</dbReference>
<comment type="cofactor">
    <cofactor evidence="2">
        <name>pyridoxal 5'-phosphate</name>
        <dbReference type="ChEBI" id="CHEBI:597326"/>
    </cofactor>
</comment>
<evidence type="ECO:0000256" key="15">
    <source>
        <dbReference type="ARBA" id="ARBA00050054"/>
    </source>
</evidence>
<evidence type="ECO:0000256" key="7">
    <source>
        <dbReference type="ARBA" id="ARBA00022576"/>
    </source>
</evidence>
<name>A0A8J3ANE3_9BACI</name>
<dbReference type="NCBIfam" id="TIGR00700">
    <property type="entry name" value="GABAtrnsam"/>
    <property type="match status" value="1"/>
</dbReference>
<proteinExistence type="inferred from homology"/>
<evidence type="ECO:0000256" key="2">
    <source>
        <dbReference type="ARBA" id="ARBA00001933"/>
    </source>
</evidence>
<dbReference type="InterPro" id="IPR049704">
    <property type="entry name" value="Aminotrans_3_PPA_site"/>
</dbReference>
<evidence type="ECO:0000256" key="14">
    <source>
        <dbReference type="ARBA" id="ARBA00048021"/>
    </source>
</evidence>
<dbReference type="InterPro" id="IPR004632">
    <property type="entry name" value="4NH2But_aminotransferase_bac"/>
</dbReference>
<evidence type="ECO:0000256" key="10">
    <source>
        <dbReference type="ARBA" id="ARBA00029760"/>
    </source>
</evidence>
<dbReference type="PIRSF" id="PIRSF000521">
    <property type="entry name" value="Transaminase_4ab_Lys_Orn"/>
    <property type="match status" value="1"/>
</dbReference>
<keyword evidence="18" id="KW-1185">Reference proteome</keyword>
<dbReference type="GO" id="GO:0042802">
    <property type="term" value="F:identical protein binding"/>
    <property type="evidence" value="ECO:0007669"/>
    <property type="project" value="TreeGrafter"/>
</dbReference>
<organism evidence="17 18">
    <name type="scientific">Gottfriedia solisilvae</name>
    <dbReference type="NCBI Taxonomy" id="1516104"/>
    <lineage>
        <taxon>Bacteria</taxon>
        <taxon>Bacillati</taxon>
        <taxon>Bacillota</taxon>
        <taxon>Bacilli</taxon>
        <taxon>Bacillales</taxon>
        <taxon>Bacillaceae</taxon>
        <taxon>Gottfriedia</taxon>
    </lineage>
</organism>
<evidence type="ECO:0000256" key="12">
    <source>
        <dbReference type="ARBA" id="ARBA00030857"/>
    </source>
</evidence>
<evidence type="ECO:0000256" key="5">
    <source>
        <dbReference type="ARBA" id="ARBA00012876"/>
    </source>
</evidence>
<evidence type="ECO:0000256" key="4">
    <source>
        <dbReference type="ARBA" id="ARBA00008954"/>
    </source>
</evidence>
<evidence type="ECO:0000256" key="11">
    <source>
        <dbReference type="ARBA" id="ARBA00030204"/>
    </source>
</evidence>
<evidence type="ECO:0000256" key="13">
    <source>
        <dbReference type="ARBA" id="ARBA00031787"/>
    </source>
</evidence>
<dbReference type="FunFam" id="3.40.640.10:FF:000013">
    <property type="entry name" value="4-aminobutyrate aminotransferase"/>
    <property type="match status" value="1"/>
</dbReference>
<dbReference type="GO" id="GO:0047298">
    <property type="term" value="F:(S)-3-amino-2-methylpropionate transaminase activity"/>
    <property type="evidence" value="ECO:0007669"/>
    <property type="project" value="UniProtKB-EC"/>
</dbReference>
<protein>
    <recommendedName>
        <fullName evidence="12">(S)-3-amino-2-methylpropionate transaminase</fullName>
        <ecNumber evidence="6">2.6.1.19</ecNumber>
        <ecNumber evidence="5">2.6.1.22</ecNumber>
    </recommendedName>
    <alternativeName>
        <fullName evidence="13">GABA aminotransferase</fullName>
    </alternativeName>
    <alternativeName>
        <fullName evidence="11">Gamma-amino-N-butyrate transaminase</fullName>
    </alternativeName>
    <alternativeName>
        <fullName evidence="15">Glutamate:succinic semialdehyde transaminase</fullName>
    </alternativeName>
    <alternativeName>
        <fullName evidence="10">L-AIBAT</fullName>
    </alternativeName>
</protein>
<dbReference type="Proteomes" id="UP000626244">
    <property type="component" value="Unassembled WGS sequence"/>
</dbReference>
<comment type="catalytic activity">
    <reaction evidence="1">
        <text>(S)-3-amino-2-methylpropanoate + 2-oxoglutarate = 2-methyl-3-oxopropanoate + L-glutamate</text>
        <dbReference type="Rhea" id="RHEA:13993"/>
        <dbReference type="ChEBI" id="CHEBI:16810"/>
        <dbReference type="ChEBI" id="CHEBI:29985"/>
        <dbReference type="ChEBI" id="CHEBI:57700"/>
        <dbReference type="ChEBI" id="CHEBI:58655"/>
        <dbReference type="EC" id="2.6.1.22"/>
    </reaction>
</comment>
<reference evidence="18" key="1">
    <citation type="journal article" date="2019" name="Int. J. Syst. Evol. Microbiol.">
        <title>The Global Catalogue of Microorganisms (GCM) 10K type strain sequencing project: providing services to taxonomists for standard genome sequencing and annotation.</title>
        <authorList>
            <consortium name="The Broad Institute Genomics Platform"/>
            <consortium name="The Broad Institute Genome Sequencing Center for Infectious Disease"/>
            <person name="Wu L."/>
            <person name="Ma J."/>
        </authorList>
    </citation>
    <scope>NUCLEOTIDE SEQUENCE [LARGE SCALE GENOMIC DNA]</scope>
    <source>
        <strain evidence="18">CGMCC 1.14993</strain>
    </source>
</reference>
<dbReference type="CDD" id="cd00610">
    <property type="entry name" value="OAT_like"/>
    <property type="match status" value="1"/>
</dbReference>
<evidence type="ECO:0000256" key="8">
    <source>
        <dbReference type="ARBA" id="ARBA00022679"/>
    </source>
</evidence>
<keyword evidence="7" id="KW-0032">Aminotransferase</keyword>